<proteinExistence type="predicted"/>
<dbReference type="GeneID" id="93538288"/>
<sequence>MARNNPHDSIQDAVYRAYEAAGGLKTSSSILNLAMSTLSSFSELPRSGKRSGGLGLNYAHALSEARPEAAAVFAHHFAALAGGVFQPIHADPKVTSLLSHCSIVAKECGEAQSAMIRAAANASAKNFEEAEKECAEARDVVDAAIAILRKQRGAA</sequence>
<dbReference type="Proteomes" id="UP000064912">
    <property type="component" value="Chromosome"/>
</dbReference>
<dbReference type="PATRIC" id="fig|35806.4.peg.4210"/>
<dbReference type="EMBL" id="AP014800">
    <property type="protein sequence ID" value="BAQ71226.1"/>
    <property type="molecule type" value="Genomic_DNA"/>
</dbReference>
<dbReference type="KEGG" id="rsu:NHU_04104"/>
<accession>A0A0D6B884</accession>
<dbReference type="RefSeq" id="WP_042458042.1">
    <property type="nucleotide sequence ID" value="NZ_CP015421.1"/>
</dbReference>
<dbReference type="AlphaFoldDB" id="A0A0D6B884"/>
<gene>
    <name evidence="1" type="ORF">NHU_04104</name>
</gene>
<organism evidence="1 2">
    <name type="scientific">Rhodovulum sulfidophilum</name>
    <name type="common">Rhodobacter sulfidophilus</name>
    <dbReference type="NCBI Taxonomy" id="35806"/>
    <lineage>
        <taxon>Bacteria</taxon>
        <taxon>Pseudomonadati</taxon>
        <taxon>Pseudomonadota</taxon>
        <taxon>Alphaproteobacteria</taxon>
        <taxon>Rhodobacterales</taxon>
        <taxon>Paracoccaceae</taxon>
        <taxon>Rhodovulum</taxon>
    </lineage>
</organism>
<protein>
    <submittedName>
        <fullName evidence="1">Uncharacterized protein</fullName>
    </submittedName>
</protein>
<evidence type="ECO:0000313" key="2">
    <source>
        <dbReference type="Proteomes" id="UP000064912"/>
    </source>
</evidence>
<evidence type="ECO:0000313" key="1">
    <source>
        <dbReference type="EMBL" id="BAQ71226.1"/>
    </source>
</evidence>
<reference evidence="1 2" key="1">
    <citation type="submission" date="2015-02" db="EMBL/GenBank/DDBJ databases">
        <title>Genome sequene of Rhodovulum sulfidophilum DSM 2351.</title>
        <authorList>
            <person name="Nagao N."/>
        </authorList>
    </citation>
    <scope>NUCLEOTIDE SEQUENCE [LARGE SCALE GENOMIC DNA]</scope>
    <source>
        <strain evidence="1 2">DSM 2351</strain>
    </source>
</reference>
<name>A0A0D6B884_RHOSU</name>